<dbReference type="PROSITE" id="PS51755">
    <property type="entry name" value="OMPR_PHOB"/>
    <property type="match status" value="1"/>
</dbReference>
<dbReference type="RefSeq" id="WP_405278338.1">
    <property type="nucleotide sequence ID" value="NZ_JBBHLI010000001.1"/>
</dbReference>
<accession>A0ABU9E6D5</accession>
<proteinExistence type="predicted"/>
<feature type="DNA-binding region" description="OmpR/PhoB-type" evidence="2">
    <location>
        <begin position="7"/>
        <end position="107"/>
    </location>
</feature>
<organism evidence="5 6">
    <name type="scientific">Gaopeijia maritima</name>
    <dbReference type="NCBI Taxonomy" id="3119007"/>
    <lineage>
        <taxon>Bacteria</taxon>
        <taxon>Pseudomonadati</taxon>
        <taxon>Gemmatimonadota</taxon>
        <taxon>Longimicrobiia</taxon>
        <taxon>Gaopeijiales</taxon>
        <taxon>Gaopeijiaceae</taxon>
        <taxon>Gaopeijia</taxon>
    </lineage>
</organism>
<dbReference type="Gene3D" id="1.10.10.10">
    <property type="entry name" value="Winged helix-like DNA-binding domain superfamily/Winged helix DNA-binding domain"/>
    <property type="match status" value="1"/>
</dbReference>
<dbReference type="CDD" id="cd00383">
    <property type="entry name" value="trans_reg_C"/>
    <property type="match status" value="1"/>
</dbReference>
<evidence type="ECO:0000313" key="5">
    <source>
        <dbReference type="EMBL" id="MEK9499688.1"/>
    </source>
</evidence>
<name>A0ABU9E6D5_9BACT</name>
<feature type="region of interest" description="Disordered" evidence="3">
    <location>
        <begin position="1"/>
        <end position="33"/>
    </location>
</feature>
<protein>
    <submittedName>
        <fullName evidence="5">Winged helix-turn-helix domain-containing protein</fullName>
    </submittedName>
</protein>
<dbReference type="Pfam" id="PF00486">
    <property type="entry name" value="Trans_reg_C"/>
    <property type="match status" value="1"/>
</dbReference>
<dbReference type="Proteomes" id="UP001484239">
    <property type="component" value="Unassembled WGS sequence"/>
</dbReference>
<dbReference type="InterPro" id="IPR016032">
    <property type="entry name" value="Sig_transdc_resp-reg_C-effctor"/>
</dbReference>
<comment type="caution">
    <text evidence="5">The sequence shown here is derived from an EMBL/GenBank/DDBJ whole genome shotgun (WGS) entry which is preliminary data.</text>
</comment>
<reference evidence="5 6" key="1">
    <citation type="submission" date="2024-02" db="EMBL/GenBank/DDBJ databases">
        <title>A novel Gemmatimonadota bacterium.</title>
        <authorList>
            <person name="Du Z.-J."/>
            <person name="Ye Y.-Q."/>
        </authorList>
    </citation>
    <scope>NUCLEOTIDE SEQUENCE [LARGE SCALE GENOMIC DNA]</scope>
    <source>
        <strain evidence="5 6">DH-20</strain>
    </source>
</reference>
<dbReference type="SUPFAM" id="SSF46894">
    <property type="entry name" value="C-terminal effector domain of the bipartite response regulators"/>
    <property type="match status" value="1"/>
</dbReference>
<feature type="compositionally biased region" description="Basic and acidic residues" evidence="3">
    <location>
        <begin position="15"/>
        <end position="31"/>
    </location>
</feature>
<dbReference type="SMART" id="SM00862">
    <property type="entry name" value="Trans_reg_C"/>
    <property type="match status" value="1"/>
</dbReference>
<feature type="domain" description="OmpR/PhoB-type" evidence="4">
    <location>
        <begin position="7"/>
        <end position="107"/>
    </location>
</feature>
<evidence type="ECO:0000256" key="2">
    <source>
        <dbReference type="PROSITE-ProRule" id="PRU01091"/>
    </source>
</evidence>
<evidence type="ECO:0000256" key="3">
    <source>
        <dbReference type="SAM" id="MobiDB-lite"/>
    </source>
</evidence>
<evidence type="ECO:0000256" key="1">
    <source>
        <dbReference type="ARBA" id="ARBA00023125"/>
    </source>
</evidence>
<dbReference type="InterPro" id="IPR036388">
    <property type="entry name" value="WH-like_DNA-bd_sf"/>
</dbReference>
<keyword evidence="6" id="KW-1185">Reference proteome</keyword>
<sequence>MNRANPEGSAQLGEVRFDAESGDMRGPDGRSGRLAPQPARLLALLVAHRGSVVSRAEIADHLWPAGAGDADAGIAFAIREIRKGLEAAGADADLVETIPRRGYRLRARPRVDQGAARAPTGARVATLAAVALVAWAVVTLAPRGTPGVAVFPWADANDPSIDTAPPVDLGARVTTRLTRAFADRLGVIGPNGVADLEGPTDTDGAAALGACLVISGSVREAGDTGLVVFSQIVRSLDRVHVWARWDTIPPTGSLDPLLEAVEAGVGAASREC</sequence>
<dbReference type="InterPro" id="IPR001867">
    <property type="entry name" value="OmpR/PhoB-type_DNA-bd"/>
</dbReference>
<keyword evidence="1 2" id="KW-0238">DNA-binding</keyword>
<evidence type="ECO:0000259" key="4">
    <source>
        <dbReference type="PROSITE" id="PS51755"/>
    </source>
</evidence>
<dbReference type="EMBL" id="JBBHLI010000001">
    <property type="protein sequence ID" value="MEK9499688.1"/>
    <property type="molecule type" value="Genomic_DNA"/>
</dbReference>
<gene>
    <name evidence="5" type="ORF">WI372_01675</name>
</gene>
<evidence type="ECO:0000313" key="6">
    <source>
        <dbReference type="Proteomes" id="UP001484239"/>
    </source>
</evidence>